<name>A0A6C8GN15_SALET</name>
<evidence type="ECO:0000313" key="3">
    <source>
        <dbReference type="Proteomes" id="UP000004906"/>
    </source>
</evidence>
<protein>
    <submittedName>
        <fullName evidence="2">Uncharacterized protein</fullName>
    </submittedName>
</protein>
<keyword evidence="1" id="KW-1133">Transmembrane helix</keyword>
<evidence type="ECO:0000256" key="1">
    <source>
        <dbReference type="SAM" id="Phobius"/>
    </source>
</evidence>
<gene>
    <name evidence="2" type="ORF">LTSEADE_2483</name>
</gene>
<comment type="caution">
    <text evidence="2">The sequence shown here is derived from an EMBL/GenBank/DDBJ whole genome shotgun (WGS) entry which is preliminary data.</text>
</comment>
<organism evidence="2 3">
    <name type="scientific">Salmonella enterica subsp. enterica serovar Adelaide str. A4-669</name>
    <dbReference type="NCBI Taxonomy" id="913063"/>
    <lineage>
        <taxon>Bacteria</taxon>
        <taxon>Pseudomonadati</taxon>
        <taxon>Pseudomonadota</taxon>
        <taxon>Gammaproteobacteria</taxon>
        <taxon>Enterobacterales</taxon>
        <taxon>Enterobacteriaceae</taxon>
        <taxon>Salmonella</taxon>
    </lineage>
</organism>
<keyword evidence="1" id="KW-0812">Transmembrane</keyword>
<keyword evidence="1" id="KW-0472">Membrane</keyword>
<feature type="non-terminal residue" evidence="2">
    <location>
        <position position="1"/>
    </location>
</feature>
<evidence type="ECO:0000313" key="2">
    <source>
        <dbReference type="EMBL" id="EHC36486.1"/>
    </source>
</evidence>
<reference evidence="2 3" key="1">
    <citation type="journal article" date="2011" name="BMC Genomics">
        <title>Genome sequencing reveals diversification of virulence factor content and possible host adaptation in distinct subpopulations of Salmonella enterica.</title>
        <authorList>
            <person name="den Bakker H.C."/>
            <person name="Moreno Switt A.I."/>
            <person name="Govoni G."/>
            <person name="Cummings C.A."/>
            <person name="Ranieri M.L."/>
            <person name="Degoricija L."/>
            <person name="Hoelzer K."/>
            <person name="Rodriguez-Rivera L.D."/>
            <person name="Brown S."/>
            <person name="Bolchacova E."/>
            <person name="Furtado M.R."/>
            <person name="Wiedmann M."/>
        </authorList>
    </citation>
    <scope>NUCLEOTIDE SEQUENCE [LARGE SCALE GENOMIC DNA]</scope>
    <source>
        <strain evidence="2 3">A4-669</strain>
    </source>
</reference>
<dbReference type="AlphaFoldDB" id="A0A6C8GN15"/>
<sequence>QKKDGKKAPRPRARFYGAKLFWFSAAFREGKKVSRYRFELILIVLILCAVIATHFYLS</sequence>
<proteinExistence type="predicted"/>
<dbReference type="Proteomes" id="UP000004906">
    <property type="component" value="Unassembled WGS sequence"/>
</dbReference>
<accession>A0A6C8GN15</accession>
<feature type="transmembrane region" description="Helical" evidence="1">
    <location>
        <begin position="38"/>
        <end position="57"/>
    </location>
</feature>
<dbReference type="EMBL" id="AFCI01000859">
    <property type="protein sequence ID" value="EHC36486.1"/>
    <property type="molecule type" value="Genomic_DNA"/>
</dbReference>